<dbReference type="Proteomes" id="UP000054636">
    <property type="component" value="Unassembled WGS sequence"/>
</dbReference>
<comment type="caution">
    <text evidence="2">The sequence shown here is derived from an EMBL/GenBank/DDBJ whole genome shotgun (WGS) entry which is preliminary data.</text>
</comment>
<dbReference type="AlphaFoldDB" id="A0A0W8DGN2"/>
<reference evidence="2 3" key="1">
    <citation type="submission" date="2015-11" db="EMBL/GenBank/DDBJ databases">
        <title>Genomes and virulence difference between two physiological races of Phytophthora nicotianae.</title>
        <authorList>
            <person name="Liu H."/>
            <person name="Ma X."/>
            <person name="Yu H."/>
            <person name="Fang D."/>
            <person name="Li Y."/>
            <person name="Wang X."/>
            <person name="Wang W."/>
            <person name="Dong Y."/>
            <person name="Xiao B."/>
        </authorList>
    </citation>
    <scope>NUCLEOTIDE SEQUENCE [LARGE SCALE GENOMIC DNA]</scope>
    <source>
        <strain evidence="3">race 1</strain>
    </source>
</reference>
<dbReference type="EMBL" id="LNFP01000221">
    <property type="protein sequence ID" value="KUF95507.1"/>
    <property type="molecule type" value="Genomic_DNA"/>
</dbReference>
<name>A0A0W8DGN2_PHYNI</name>
<keyword evidence="2" id="KW-0687">Ribonucleoprotein</keyword>
<organism evidence="2 3">
    <name type="scientific">Phytophthora nicotianae</name>
    <name type="common">Potato buckeye rot agent</name>
    <name type="synonym">Phytophthora parasitica</name>
    <dbReference type="NCBI Taxonomy" id="4792"/>
    <lineage>
        <taxon>Eukaryota</taxon>
        <taxon>Sar</taxon>
        <taxon>Stramenopiles</taxon>
        <taxon>Oomycota</taxon>
        <taxon>Peronosporomycetes</taxon>
        <taxon>Peronosporales</taxon>
        <taxon>Peronosporaceae</taxon>
        <taxon>Phytophthora</taxon>
    </lineage>
</organism>
<feature type="region of interest" description="Disordered" evidence="1">
    <location>
        <begin position="310"/>
        <end position="336"/>
    </location>
</feature>
<accession>A0A0W8DGN2</accession>
<protein>
    <submittedName>
        <fullName evidence="2">Small nuclear ribonucleoprotein Sm D3</fullName>
    </submittedName>
</protein>
<dbReference type="GO" id="GO:1990904">
    <property type="term" value="C:ribonucleoprotein complex"/>
    <property type="evidence" value="ECO:0007669"/>
    <property type="project" value="UniProtKB-KW"/>
</dbReference>
<gene>
    <name evidence="2" type="ORF">AM588_10010374</name>
</gene>
<evidence type="ECO:0000313" key="2">
    <source>
        <dbReference type="EMBL" id="KUF95507.1"/>
    </source>
</evidence>
<evidence type="ECO:0000313" key="3">
    <source>
        <dbReference type="Proteomes" id="UP000054636"/>
    </source>
</evidence>
<sequence length="569" mass="63685">MAQRELLHDLVERSRERVVQVRAGSSLLHVLHQQQLHAPSLLSSSTSLPVLPPAPTLVIVPKRQARKSLHFQVSDEGHQARQRRGALPRLAKSVVQLPEATTSFEQYQSFMATKIYREETMHLQNRRAAIVPKDDLLKKLATVCAAALKEMENAEEAPAVRESLGAKLLRAMALLRGGRAFEQAKTLAPPPPPAYGDIKNAHLAFQQFKSDDVNVTKQKRVHPSADLQEGNTSSKTPIHFGDKICLLSSSSDLPLAIGPDGRSHSARDLSAGPHMTFTIVDFRNPSRYDEVTATDDFWLRVDPAVLAPPMCDPRRPHANSGVGEGSDQTADSGGDGDVASLLSDTSYYLGCPGWLDDDNEQDVNDAMVNCSTVYLVLSDFALVYDRNLKRGVGIRVSSEPSSEVLKLNNTYPDKRERRRQQRTSGVITNTIMHLSACARWQVRILQRTGGMNYLKELELAMAAVTGDYRKEDGARVEWLREKQEKLAANDRRLLAKTNLVPDARRQYDLVVSQSNSKLEQIERQKDAQATEYFKRRLRALETMESGHQLHEIIHLKQQQLHHVVELPHI</sequence>
<proteinExistence type="predicted"/>
<evidence type="ECO:0000256" key="1">
    <source>
        <dbReference type="SAM" id="MobiDB-lite"/>
    </source>
</evidence>